<evidence type="ECO:0000313" key="3">
    <source>
        <dbReference type="Proteomes" id="UP000178870"/>
    </source>
</evidence>
<gene>
    <name evidence="2" type="ORF">A2803_05760</name>
</gene>
<accession>A0A1F7Z053</accession>
<protein>
    <submittedName>
        <fullName evidence="2">Uncharacterized protein</fullName>
    </submittedName>
</protein>
<evidence type="ECO:0000313" key="2">
    <source>
        <dbReference type="EMBL" id="OGM32824.1"/>
    </source>
</evidence>
<sequence length="98" mass="11108">MRVAKYPSFATFVDMPKPPPDKVQEEVDEQEAINYGTGYTEGDHEVFDNTKEMVKDVAGNEPEEGKPFSIAEEIDKDTEDEKDQPHSDDPVEDKDSEE</sequence>
<dbReference type="Proteomes" id="UP000178870">
    <property type="component" value="Unassembled WGS sequence"/>
</dbReference>
<dbReference type="AlphaFoldDB" id="A0A1F7Z053"/>
<feature type="compositionally biased region" description="Acidic residues" evidence="1">
    <location>
        <begin position="72"/>
        <end position="82"/>
    </location>
</feature>
<organism evidence="2 3">
    <name type="scientific">Candidatus Woesebacteria bacterium RIFCSPHIGHO2_01_FULL_44_21</name>
    <dbReference type="NCBI Taxonomy" id="1802503"/>
    <lineage>
        <taxon>Bacteria</taxon>
        <taxon>Candidatus Woeseibacteriota</taxon>
    </lineage>
</organism>
<name>A0A1F7Z053_9BACT</name>
<feature type="region of interest" description="Disordered" evidence="1">
    <location>
        <begin position="58"/>
        <end position="98"/>
    </location>
</feature>
<proteinExistence type="predicted"/>
<reference evidence="2 3" key="1">
    <citation type="journal article" date="2016" name="Nat. Commun.">
        <title>Thousands of microbial genomes shed light on interconnected biogeochemical processes in an aquifer system.</title>
        <authorList>
            <person name="Anantharaman K."/>
            <person name="Brown C.T."/>
            <person name="Hug L.A."/>
            <person name="Sharon I."/>
            <person name="Castelle C.J."/>
            <person name="Probst A.J."/>
            <person name="Thomas B.C."/>
            <person name="Singh A."/>
            <person name="Wilkins M.J."/>
            <person name="Karaoz U."/>
            <person name="Brodie E.L."/>
            <person name="Williams K.H."/>
            <person name="Hubbard S.S."/>
            <person name="Banfield J.F."/>
        </authorList>
    </citation>
    <scope>NUCLEOTIDE SEQUENCE [LARGE SCALE GENOMIC DNA]</scope>
</reference>
<dbReference type="EMBL" id="MGGP01000012">
    <property type="protein sequence ID" value="OGM32824.1"/>
    <property type="molecule type" value="Genomic_DNA"/>
</dbReference>
<evidence type="ECO:0000256" key="1">
    <source>
        <dbReference type="SAM" id="MobiDB-lite"/>
    </source>
</evidence>
<feature type="region of interest" description="Disordered" evidence="1">
    <location>
        <begin position="1"/>
        <end position="22"/>
    </location>
</feature>
<comment type="caution">
    <text evidence="2">The sequence shown here is derived from an EMBL/GenBank/DDBJ whole genome shotgun (WGS) entry which is preliminary data.</text>
</comment>